<dbReference type="GO" id="GO:0006950">
    <property type="term" value="P:response to stress"/>
    <property type="evidence" value="ECO:0007669"/>
    <property type="project" value="UniProtKB-ARBA"/>
</dbReference>
<dbReference type="NCBIfam" id="TIGR00444">
    <property type="entry name" value="mazG"/>
    <property type="match status" value="1"/>
</dbReference>
<dbReference type="PANTHER" id="PTHR30522:SF0">
    <property type="entry name" value="NUCLEOSIDE TRIPHOSPHATE PYROPHOSPHOHYDROLASE"/>
    <property type="match status" value="1"/>
</dbReference>
<dbReference type="PANTHER" id="PTHR30522">
    <property type="entry name" value="NUCLEOSIDE TRIPHOSPHATE PYROPHOSPHOHYDROLASE"/>
    <property type="match status" value="1"/>
</dbReference>
<dbReference type="GO" id="GO:0046061">
    <property type="term" value="P:dATP catabolic process"/>
    <property type="evidence" value="ECO:0007669"/>
    <property type="project" value="TreeGrafter"/>
</dbReference>
<dbReference type="CDD" id="cd11528">
    <property type="entry name" value="NTP-PPase_MazG_Nterm"/>
    <property type="match status" value="1"/>
</dbReference>
<dbReference type="CDD" id="cd11723">
    <property type="entry name" value="YabN_N_like"/>
    <property type="match status" value="1"/>
</dbReference>
<dbReference type="InterPro" id="IPR024180">
    <property type="entry name" value="Tetrapyrrole_Mease/MazG_pred"/>
</dbReference>
<dbReference type="GO" id="GO:0047429">
    <property type="term" value="F:nucleoside triphosphate diphosphatase activity"/>
    <property type="evidence" value="ECO:0007669"/>
    <property type="project" value="UniProtKB-EC"/>
</dbReference>
<dbReference type="GO" id="GO:0008168">
    <property type="term" value="F:methyltransferase activity"/>
    <property type="evidence" value="ECO:0007669"/>
    <property type="project" value="InterPro"/>
</dbReference>
<gene>
    <name evidence="3" type="primary">mazG</name>
    <name evidence="3" type="ORF">OEV98_17275</name>
</gene>
<dbReference type="Pfam" id="PF00590">
    <property type="entry name" value="TP_methylase"/>
    <property type="match status" value="1"/>
</dbReference>
<dbReference type="SUPFAM" id="SSF53790">
    <property type="entry name" value="Tetrapyrrole methylase"/>
    <property type="match status" value="1"/>
</dbReference>
<proteinExistence type="predicted"/>
<dbReference type="GO" id="GO:0006203">
    <property type="term" value="P:dGTP catabolic process"/>
    <property type="evidence" value="ECO:0007669"/>
    <property type="project" value="TreeGrafter"/>
</dbReference>
<accession>A0AAE3LPT1</accession>
<organism evidence="3 4">
    <name type="scientific">Perspicuibacillus lycopersici</name>
    <dbReference type="NCBI Taxonomy" id="1325689"/>
    <lineage>
        <taxon>Bacteria</taxon>
        <taxon>Bacillati</taxon>
        <taxon>Bacillota</taxon>
        <taxon>Bacilli</taxon>
        <taxon>Bacillales</taxon>
        <taxon>Bacillaceae</taxon>
        <taxon>Perspicuibacillus</taxon>
    </lineage>
</organism>
<dbReference type="InterPro" id="IPR035013">
    <property type="entry name" value="YabN_N"/>
</dbReference>
<dbReference type="NCBIfam" id="NF007113">
    <property type="entry name" value="PRK09562.1"/>
    <property type="match status" value="1"/>
</dbReference>
<dbReference type="Gene3D" id="3.40.1010.10">
    <property type="entry name" value="Cobalt-precorrin-4 Transmethylase, Domain 1"/>
    <property type="match status" value="1"/>
</dbReference>
<evidence type="ECO:0000313" key="4">
    <source>
        <dbReference type="Proteomes" id="UP001209318"/>
    </source>
</evidence>
<keyword evidence="3" id="KW-0378">Hydrolase</keyword>
<dbReference type="EMBL" id="JAOUSF010000008">
    <property type="protein sequence ID" value="MCU9615281.1"/>
    <property type="molecule type" value="Genomic_DNA"/>
</dbReference>
<dbReference type="FunFam" id="1.10.287.1080:FF:000003">
    <property type="entry name" value="Nucleoside triphosphate pyrophosphohydrolase"/>
    <property type="match status" value="1"/>
</dbReference>
<evidence type="ECO:0000259" key="1">
    <source>
        <dbReference type="Pfam" id="PF00590"/>
    </source>
</evidence>
<dbReference type="GO" id="GO:0046076">
    <property type="term" value="P:dTTP catabolic process"/>
    <property type="evidence" value="ECO:0007669"/>
    <property type="project" value="TreeGrafter"/>
</dbReference>
<dbReference type="FunFam" id="3.40.1010.10:FF:000008">
    <property type="entry name" value="Similar to nucleoside triphosphate pyrophosphohydrolase, MazG"/>
    <property type="match status" value="1"/>
</dbReference>
<feature type="domain" description="Tetrapyrrole methylase" evidence="1">
    <location>
        <begin position="3"/>
        <end position="203"/>
    </location>
</feature>
<reference evidence="3" key="1">
    <citation type="submission" date="2022-10" db="EMBL/GenBank/DDBJ databases">
        <title>Description of Fervidibacillus gen. nov. in the family Fervidibacillaceae fam. nov. with two species, Fervidibacillus albus sp. nov., and Fervidibacillus halotolerans sp. nov., isolated from tidal flat sediments.</title>
        <authorList>
            <person name="Kwon K.K."/>
            <person name="Yang S.-H."/>
        </authorList>
    </citation>
    <scope>NUCLEOTIDE SEQUENCE</scope>
    <source>
        <strain evidence="3">JCM 19140</strain>
    </source>
</reference>
<dbReference type="InterPro" id="IPR048015">
    <property type="entry name" value="NTP-PPase_MazG-like_N"/>
</dbReference>
<dbReference type="InterPro" id="IPR011551">
    <property type="entry name" value="NTP_PyrPHydrolase_MazG"/>
</dbReference>
<sequence>MKKITVVGLGAGDINQLPLGVYRLLNENYPLYLRTREHPVIAELEKEGLTYQSFDSIYEAHEQFESVYTEIVEALLLAAEKGPIVYAVPGHPLVAERTVQLLMEEGKDNQYEIILAGGQSFLDALFQSVRMDPIDGFQLLDGTNFHKGDIRLTQHMIIGQVYDAMSASNVKLELMDLLPDDYEVYIVTNAGNAQETVKKVPLYLLDHDWDINNLTSIYVPPVKQVELLYKDFQNFRQIIATLRGPNGCPWDIKQTHRSLKKYLLEEAYELLEAIDEEDDDHIVEELGDVLLQIMLHAQIGEDNGYFSIEDVIESIASKMVRRHPHVFGEVVVNDADEVVANWQKIKEQEPGRETPSVLAKVGKGLPALMQAYEIQKAAGKVGFDWQEIEPVLTKVKEEIQELLVEIKADQKANILLELGDVLFGIVNVARKLHIHPEEALLATNQKFTRRFEYIEKKVKESGKDFTMFTLEELDQYWEEAKKLGL</sequence>
<dbReference type="InterPro" id="IPR004518">
    <property type="entry name" value="MazG-like_dom"/>
</dbReference>
<dbReference type="CDD" id="cd11529">
    <property type="entry name" value="NTP-PPase_MazG_Cterm"/>
    <property type="match status" value="1"/>
</dbReference>
<dbReference type="PIRSF" id="PIRSF002845">
    <property type="entry name" value="Ttrprl_mtas_MazG"/>
    <property type="match status" value="1"/>
</dbReference>
<dbReference type="Gene3D" id="1.10.287.1080">
    <property type="entry name" value="MazG-like"/>
    <property type="match status" value="2"/>
</dbReference>
<dbReference type="GO" id="GO:0046052">
    <property type="term" value="P:UTP catabolic process"/>
    <property type="evidence" value="ECO:0007669"/>
    <property type="project" value="TreeGrafter"/>
</dbReference>
<dbReference type="FunFam" id="1.10.287.1080:FF:000001">
    <property type="entry name" value="Nucleoside triphosphate pyrophosphohydrolase"/>
    <property type="match status" value="1"/>
</dbReference>
<dbReference type="Proteomes" id="UP001209318">
    <property type="component" value="Unassembled WGS sequence"/>
</dbReference>
<protein>
    <submittedName>
        <fullName evidence="3">Nucleoside triphosphate pyrophosphohydrolase</fullName>
        <ecNumber evidence="3">3.6.1.9</ecNumber>
    </submittedName>
</protein>
<dbReference type="EC" id="3.6.1.9" evidence="3"/>
<evidence type="ECO:0000313" key="3">
    <source>
        <dbReference type="EMBL" id="MCU9615281.1"/>
    </source>
</evidence>
<dbReference type="Pfam" id="PF03819">
    <property type="entry name" value="MazG"/>
    <property type="match status" value="2"/>
</dbReference>
<feature type="domain" description="NTP pyrophosphohydrolase MazG-like" evidence="2">
    <location>
        <begin position="388"/>
        <end position="451"/>
    </location>
</feature>
<dbReference type="AlphaFoldDB" id="A0AAE3LPT1"/>
<dbReference type="InterPro" id="IPR000878">
    <property type="entry name" value="4pyrrol_Mease"/>
</dbReference>
<dbReference type="InterPro" id="IPR035996">
    <property type="entry name" value="4pyrrol_Methylase_sf"/>
</dbReference>
<dbReference type="InterPro" id="IPR014777">
    <property type="entry name" value="4pyrrole_Mease_sub1"/>
</dbReference>
<comment type="caution">
    <text evidence="3">The sequence shown here is derived from an EMBL/GenBank/DDBJ whole genome shotgun (WGS) entry which is preliminary data.</text>
</comment>
<dbReference type="InterPro" id="IPR048011">
    <property type="entry name" value="NTP-PPase_MazG-like_C"/>
</dbReference>
<evidence type="ECO:0000259" key="2">
    <source>
        <dbReference type="Pfam" id="PF03819"/>
    </source>
</evidence>
<dbReference type="RefSeq" id="WP_263074601.1">
    <property type="nucleotide sequence ID" value="NZ_JAOUSF010000008.1"/>
</dbReference>
<name>A0AAE3LPT1_9BACI</name>
<dbReference type="GO" id="GO:0046047">
    <property type="term" value="P:TTP catabolic process"/>
    <property type="evidence" value="ECO:0007669"/>
    <property type="project" value="TreeGrafter"/>
</dbReference>
<dbReference type="SUPFAM" id="SSF101386">
    <property type="entry name" value="all-alpha NTP pyrophosphatases"/>
    <property type="match status" value="2"/>
</dbReference>
<feature type="domain" description="NTP pyrophosphohydrolase MazG-like" evidence="2">
    <location>
        <begin position="254"/>
        <end position="327"/>
    </location>
</feature>
<dbReference type="GO" id="GO:0046081">
    <property type="term" value="P:dUTP catabolic process"/>
    <property type="evidence" value="ECO:0007669"/>
    <property type="project" value="TreeGrafter"/>
</dbReference>
<keyword evidence="4" id="KW-1185">Reference proteome</keyword>